<accession>A0A812PJR0</accession>
<protein>
    <submittedName>
        <fullName evidence="1">Uncharacterized protein</fullName>
    </submittedName>
</protein>
<evidence type="ECO:0000313" key="1">
    <source>
        <dbReference type="EMBL" id="CAE7365084.1"/>
    </source>
</evidence>
<dbReference type="EMBL" id="CAJNDS010002190">
    <property type="protein sequence ID" value="CAE7365084.1"/>
    <property type="molecule type" value="Genomic_DNA"/>
</dbReference>
<reference evidence="1" key="1">
    <citation type="submission" date="2021-02" db="EMBL/GenBank/DDBJ databases">
        <authorList>
            <person name="Dougan E. K."/>
            <person name="Rhodes N."/>
            <person name="Thang M."/>
            <person name="Chan C."/>
        </authorList>
    </citation>
    <scope>NUCLEOTIDE SEQUENCE</scope>
</reference>
<gene>
    <name evidence="1" type="ORF">SNAT2548_LOCUS19775</name>
</gene>
<organism evidence="1 2">
    <name type="scientific">Symbiodinium natans</name>
    <dbReference type="NCBI Taxonomy" id="878477"/>
    <lineage>
        <taxon>Eukaryota</taxon>
        <taxon>Sar</taxon>
        <taxon>Alveolata</taxon>
        <taxon>Dinophyceae</taxon>
        <taxon>Suessiales</taxon>
        <taxon>Symbiodiniaceae</taxon>
        <taxon>Symbiodinium</taxon>
    </lineage>
</organism>
<evidence type="ECO:0000313" key="2">
    <source>
        <dbReference type="Proteomes" id="UP000604046"/>
    </source>
</evidence>
<proteinExistence type="predicted"/>
<dbReference type="Proteomes" id="UP000604046">
    <property type="component" value="Unassembled WGS sequence"/>
</dbReference>
<keyword evidence="2" id="KW-1185">Reference proteome</keyword>
<sequence>MFEILKTICFEKRSKKKSPICISSMVWPACVKPGQLKKQTKFFEVLFHCWWFCFANRKKMHEAKQQKRWAQFEVLAGFDAIIVHDPCLWPMGCSGRNDSRDCRDCGCDCD</sequence>
<name>A0A812PJR0_9DINO</name>
<comment type="caution">
    <text evidence="1">The sequence shown here is derived from an EMBL/GenBank/DDBJ whole genome shotgun (WGS) entry which is preliminary data.</text>
</comment>
<dbReference type="AlphaFoldDB" id="A0A812PJR0"/>